<comment type="subcellular location">
    <subcellularLocation>
        <location evidence="1">Membrane</location>
        <topology evidence="1">Multi-pass membrane protein</topology>
    </subcellularLocation>
</comment>
<evidence type="ECO:0000256" key="4">
    <source>
        <dbReference type="ARBA" id="ARBA00023040"/>
    </source>
</evidence>
<keyword evidence="7" id="KW-0807">Transducer</keyword>
<keyword evidence="6" id="KW-0675">Receptor</keyword>
<feature type="compositionally biased region" description="Polar residues" evidence="8">
    <location>
        <begin position="368"/>
        <end position="378"/>
    </location>
</feature>
<feature type="transmembrane region" description="Helical" evidence="9">
    <location>
        <begin position="72"/>
        <end position="89"/>
    </location>
</feature>
<dbReference type="PANTHER" id="PTHR24240">
    <property type="entry name" value="OPSIN"/>
    <property type="match status" value="1"/>
</dbReference>
<comment type="caution">
    <text evidence="11">The sequence shown here is derived from an EMBL/GenBank/DDBJ whole genome shotgun (WGS) entry which is preliminary data.</text>
</comment>
<proteinExistence type="predicted"/>
<feature type="region of interest" description="Disordered" evidence="8">
    <location>
        <begin position="362"/>
        <end position="405"/>
    </location>
</feature>
<accession>A0A8T2KNJ5</accession>
<gene>
    <name evidence="11" type="primary">OPN5</name>
    <name evidence="11" type="ORF">AMEX_G27769</name>
</gene>
<feature type="domain" description="G-protein coupled receptors family 1 profile" evidence="10">
    <location>
        <begin position="52"/>
        <end position="309"/>
    </location>
</feature>
<evidence type="ECO:0000313" key="11">
    <source>
        <dbReference type="EMBL" id="KAG9260099.1"/>
    </source>
</evidence>
<keyword evidence="5 9" id="KW-0472">Membrane</keyword>
<evidence type="ECO:0000256" key="8">
    <source>
        <dbReference type="SAM" id="MobiDB-lite"/>
    </source>
</evidence>
<keyword evidence="3 9" id="KW-1133">Transmembrane helix</keyword>
<dbReference type="InterPro" id="IPR050125">
    <property type="entry name" value="GPCR_opsins"/>
</dbReference>
<evidence type="ECO:0000256" key="6">
    <source>
        <dbReference type="ARBA" id="ARBA00023170"/>
    </source>
</evidence>
<reference evidence="11 12" key="1">
    <citation type="submission" date="2021-07" db="EMBL/GenBank/DDBJ databases">
        <authorList>
            <person name="Imarazene B."/>
            <person name="Zahm M."/>
            <person name="Klopp C."/>
            <person name="Cabau C."/>
            <person name="Beille S."/>
            <person name="Jouanno E."/>
            <person name="Castinel A."/>
            <person name="Lluch J."/>
            <person name="Gil L."/>
            <person name="Kuchtly C."/>
            <person name="Lopez Roques C."/>
            <person name="Donnadieu C."/>
            <person name="Parrinello H."/>
            <person name="Journot L."/>
            <person name="Du K."/>
            <person name="Schartl M."/>
            <person name="Retaux S."/>
            <person name="Guiguen Y."/>
        </authorList>
    </citation>
    <scope>NUCLEOTIDE SEQUENCE [LARGE SCALE GENOMIC DNA]</scope>
    <source>
        <strain evidence="11">Pach_M1</strain>
        <tissue evidence="11">Testis</tissue>
    </source>
</reference>
<dbReference type="PRINTS" id="PR00237">
    <property type="entry name" value="GPCRRHODOPSN"/>
</dbReference>
<name>A0A8T2KNJ5_ASTMX</name>
<feature type="transmembrane region" description="Helical" evidence="9">
    <location>
        <begin position="293"/>
        <end position="312"/>
    </location>
</feature>
<evidence type="ECO:0000256" key="1">
    <source>
        <dbReference type="ARBA" id="ARBA00004141"/>
    </source>
</evidence>
<evidence type="ECO:0000256" key="9">
    <source>
        <dbReference type="SAM" id="Phobius"/>
    </source>
</evidence>
<feature type="transmembrane region" description="Helical" evidence="9">
    <location>
        <begin position="109"/>
        <end position="134"/>
    </location>
</feature>
<evidence type="ECO:0000256" key="2">
    <source>
        <dbReference type="ARBA" id="ARBA00022692"/>
    </source>
</evidence>
<dbReference type="AlphaFoldDB" id="A0A8T2KNJ5"/>
<dbReference type="Proteomes" id="UP000752171">
    <property type="component" value="Unassembled WGS sequence"/>
</dbReference>
<dbReference type="EMBL" id="JAICCE010000025">
    <property type="protein sequence ID" value="KAG9260099.1"/>
    <property type="molecule type" value="Genomic_DNA"/>
</dbReference>
<feature type="transmembrane region" description="Helical" evidence="9">
    <location>
        <begin position="201"/>
        <end position="225"/>
    </location>
</feature>
<dbReference type="InterPro" id="IPR000276">
    <property type="entry name" value="GPCR_Rhodpsn"/>
</dbReference>
<evidence type="ECO:0000256" key="5">
    <source>
        <dbReference type="ARBA" id="ARBA00023136"/>
    </source>
</evidence>
<dbReference type="SUPFAM" id="SSF81321">
    <property type="entry name" value="Family A G protein-coupled receptor-like"/>
    <property type="match status" value="1"/>
</dbReference>
<dbReference type="GO" id="GO:0016020">
    <property type="term" value="C:membrane"/>
    <property type="evidence" value="ECO:0007669"/>
    <property type="project" value="UniProtKB-SubCell"/>
</dbReference>
<sequence length="405" mass="45534">MDIRLTLKHPVKIIPWRNNNFSLVEKEAPLSEQAEICVGVYLLLLGLLSWVGNSIVILVLYRQRLVLQPTDLLTFNLAISDAAVAVFGYSRGIVEIFNVFRDDGYVTKWIWTCQVNGFMTLLFGLASMNTLTIISITRYIKGCHANKAYCINKNTISISIICIWTGALFWSMVPLLGWGSYTDRGYSTCEVDWTKANYSTIYKSFIISVLTSCFIIPMMLMLFSYSSVLHTVKGRNAMTADGFFSERQRKVERDVTRVSMAICTVFTLAWSPYAVVSMRSAWGLATPSTTSLFARLLAKSSCFYNPIIYLAMSSKFRKDVSALSPCSTHTREEVHLQQFKPLKPTADPQPEQENHTKLEVVVEDRDSGVNSPTHTPTLPSRGVFHVPIPPQSRSSGLPEMESDKL</sequence>
<feature type="transmembrane region" description="Helical" evidence="9">
    <location>
        <begin position="155"/>
        <end position="181"/>
    </location>
</feature>
<dbReference type="Pfam" id="PF00001">
    <property type="entry name" value="7tm_1"/>
    <property type="match status" value="1"/>
</dbReference>
<dbReference type="GO" id="GO:0004930">
    <property type="term" value="F:G protein-coupled receptor activity"/>
    <property type="evidence" value="ECO:0007669"/>
    <property type="project" value="UniProtKB-KW"/>
</dbReference>
<dbReference type="InterPro" id="IPR017452">
    <property type="entry name" value="GPCR_Rhodpsn_7TM"/>
</dbReference>
<protein>
    <submittedName>
        <fullName evidence="11">Opsin-5-like</fullName>
    </submittedName>
</protein>
<feature type="transmembrane region" description="Helical" evidence="9">
    <location>
        <begin position="255"/>
        <end position="273"/>
    </location>
</feature>
<organism evidence="11 12">
    <name type="scientific">Astyanax mexicanus</name>
    <name type="common">Blind cave fish</name>
    <name type="synonym">Astyanax fasciatus mexicanus</name>
    <dbReference type="NCBI Taxonomy" id="7994"/>
    <lineage>
        <taxon>Eukaryota</taxon>
        <taxon>Metazoa</taxon>
        <taxon>Chordata</taxon>
        <taxon>Craniata</taxon>
        <taxon>Vertebrata</taxon>
        <taxon>Euteleostomi</taxon>
        <taxon>Actinopterygii</taxon>
        <taxon>Neopterygii</taxon>
        <taxon>Teleostei</taxon>
        <taxon>Ostariophysi</taxon>
        <taxon>Characiformes</taxon>
        <taxon>Characoidei</taxon>
        <taxon>Acestrorhamphidae</taxon>
        <taxon>Acestrorhamphinae</taxon>
        <taxon>Astyanax</taxon>
    </lineage>
</organism>
<dbReference type="PROSITE" id="PS50262">
    <property type="entry name" value="G_PROTEIN_RECEP_F1_2"/>
    <property type="match status" value="1"/>
</dbReference>
<keyword evidence="2 9" id="KW-0812">Transmembrane</keyword>
<evidence type="ECO:0000259" key="10">
    <source>
        <dbReference type="PROSITE" id="PS50262"/>
    </source>
</evidence>
<evidence type="ECO:0000256" key="7">
    <source>
        <dbReference type="ARBA" id="ARBA00023224"/>
    </source>
</evidence>
<evidence type="ECO:0000313" key="12">
    <source>
        <dbReference type="Proteomes" id="UP000752171"/>
    </source>
</evidence>
<dbReference type="Gene3D" id="1.20.1070.10">
    <property type="entry name" value="Rhodopsin 7-helix transmembrane proteins"/>
    <property type="match status" value="1"/>
</dbReference>
<keyword evidence="4" id="KW-0297">G-protein coupled receptor</keyword>
<feature type="transmembrane region" description="Helical" evidence="9">
    <location>
        <begin position="38"/>
        <end position="60"/>
    </location>
</feature>
<evidence type="ECO:0000256" key="3">
    <source>
        <dbReference type="ARBA" id="ARBA00022989"/>
    </source>
</evidence>
<dbReference type="OrthoDB" id="5564849at2759"/>